<dbReference type="PRINTS" id="PR00081">
    <property type="entry name" value="GDHRDH"/>
</dbReference>
<evidence type="ECO:0000313" key="3">
    <source>
        <dbReference type="EMBL" id="PST84989.1"/>
    </source>
</evidence>
<dbReference type="EMBL" id="PYLS01000001">
    <property type="protein sequence ID" value="PST84989.1"/>
    <property type="molecule type" value="Genomic_DNA"/>
</dbReference>
<dbReference type="RefSeq" id="WP_107213283.1">
    <property type="nucleotide sequence ID" value="NZ_KZ686268.1"/>
</dbReference>
<dbReference type="Proteomes" id="UP000240912">
    <property type="component" value="Unassembled WGS sequence"/>
</dbReference>
<gene>
    <name evidence="3" type="ORF">C7T94_02390</name>
</gene>
<accession>A0A2T3HRD5</accession>
<reference evidence="3 4" key="1">
    <citation type="submission" date="2018-03" db="EMBL/GenBank/DDBJ databases">
        <authorList>
            <person name="Keele B.F."/>
        </authorList>
    </citation>
    <scope>NUCLEOTIDE SEQUENCE [LARGE SCALE GENOMIC DNA]</scope>
    <source>
        <strain evidence="3 4">YL28-9</strain>
    </source>
</reference>
<sequence>MLLKDRVTVVYGACGSVGGAIARAFAAEGAALHLAGKHHDRLALLAAELRGRGNTVYTGVVDATDGHEVNAYLQRVVNLSGRIDISFNLIGWQDVQDVALADMDVEDFLRPIRIAMQSQFLTAAAAARSMRRQGSGVILFLTATPAGKAYAGVGGFGPACSAVEAFSRNLAAELGPSGIRVITLRSAGSPDSAVFRNAIAAGGSEIQAALDRIVNDTMLKRMPLLSEIADAAVFAASDRASAITGSTLNLTCGTTRD</sequence>
<evidence type="ECO:0000313" key="4">
    <source>
        <dbReference type="Proteomes" id="UP000240912"/>
    </source>
</evidence>
<dbReference type="InterPro" id="IPR002347">
    <property type="entry name" value="SDR_fam"/>
</dbReference>
<comment type="similarity">
    <text evidence="1">Belongs to the short-chain dehydrogenases/reductases (SDR) family.</text>
</comment>
<comment type="caution">
    <text evidence="3">The sequence shown here is derived from an EMBL/GenBank/DDBJ whole genome shotgun (WGS) entry which is preliminary data.</text>
</comment>
<name>A0A2T3HRD5_9SPHI</name>
<dbReference type="OrthoDB" id="670853at2"/>
<dbReference type="Gene3D" id="3.40.50.720">
    <property type="entry name" value="NAD(P)-binding Rossmann-like Domain"/>
    <property type="match status" value="1"/>
</dbReference>
<proteinExistence type="inferred from homology"/>
<dbReference type="GO" id="GO:0016491">
    <property type="term" value="F:oxidoreductase activity"/>
    <property type="evidence" value="ECO:0007669"/>
    <property type="project" value="UniProtKB-KW"/>
</dbReference>
<keyword evidence="4" id="KW-1185">Reference proteome</keyword>
<dbReference type="PANTHER" id="PTHR43669">
    <property type="entry name" value="5-KETO-D-GLUCONATE 5-REDUCTASE"/>
    <property type="match status" value="1"/>
</dbReference>
<evidence type="ECO:0000256" key="2">
    <source>
        <dbReference type="ARBA" id="ARBA00023002"/>
    </source>
</evidence>
<keyword evidence="2" id="KW-0560">Oxidoreductase</keyword>
<dbReference type="SUPFAM" id="SSF51735">
    <property type="entry name" value="NAD(P)-binding Rossmann-fold domains"/>
    <property type="match status" value="1"/>
</dbReference>
<protein>
    <submittedName>
        <fullName evidence="3">Short-chain dehydrogenase</fullName>
    </submittedName>
</protein>
<dbReference type="CDD" id="cd05233">
    <property type="entry name" value="SDR_c"/>
    <property type="match status" value="1"/>
</dbReference>
<dbReference type="Pfam" id="PF13561">
    <property type="entry name" value="adh_short_C2"/>
    <property type="match status" value="1"/>
</dbReference>
<evidence type="ECO:0000256" key="1">
    <source>
        <dbReference type="ARBA" id="ARBA00006484"/>
    </source>
</evidence>
<dbReference type="PANTHER" id="PTHR43669:SF3">
    <property type="entry name" value="ALCOHOL DEHYDROGENASE, PUTATIVE (AFU_ORTHOLOGUE AFUA_3G03445)-RELATED"/>
    <property type="match status" value="1"/>
</dbReference>
<dbReference type="AlphaFoldDB" id="A0A2T3HRD5"/>
<organism evidence="3 4">
    <name type="scientific">Pedobacter yulinensis</name>
    <dbReference type="NCBI Taxonomy" id="2126353"/>
    <lineage>
        <taxon>Bacteria</taxon>
        <taxon>Pseudomonadati</taxon>
        <taxon>Bacteroidota</taxon>
        <taxon>Sphingobacteriia</taxon>
        <taxon>Sphingobacteriales</taxon>
        <taxon>Sphingobacteriaceae</taxon>
        <taxon>Pedobacter</taxon>
    </lineage>
</organism>
<dbReference type="InterPro" id="IPR036291">
    <property type="entry name" value="NAD(P)-bd_dom_sf"/>
</dbReference>